<organism evidence="4">
    <name type="scientific">Diabrotica virgifera virgifera</name>
    <name type="common">western corn rootworm</name>
    <dbReference type="NCBI Taxonomy" id="50390"/>
    <lineage>
        <taxon>Eukaryota</taxon>
        <taxon>Metazoa</taxon>
        <taxon>Ecdysozoa</taxon>
        <taxon>Arthropoda</taxon>
        <taxon>Hexapoda</taxon>
        <taxon>Insecta</taxon>
        <taxon>Pterygota</taxon>
        <taxon>Neoptera</taxon>
        <taxon>Endopterygota</taxon>
        <taxon>Coleoptera</taxon>
        <taxon>Polyphaga</taxon>
        <taxon>Cucujiformia</taxon>
        <taxon>Chrysomeloidea</taxon>
        <taxon>Chrysomelidae</taxon>
        <taxon>Galerucinae</taxon>
        <taxon>Diabroticina</taxon>
        <taxon>Diabroticites</taxon>
        <taxon>Diabrotica</taxon>
    </lineage>
</organism>
<keyword evidence="1" id="KW-0732">Signal</keyword>
<dbReference type="SUPFAM" id="SSF47565">
    <property type="entry name" value="Insect pheromone/odorant-binding proteins"/>
    <property type="match status" value="1"/>
</dbReference>
<feature type="chain" id="PRO_5028474756" evidence="1">
    <location>
        <begin position="20"/>
        <end position="141"/>
    </location>
</feature>
<evidence type="ECO:0000313" key="2">
    <source>
        <dbReference type="EnsemblMetazoa" id="XP_050518498.1"/>
    </source>
</evidence>
<protein>
    <submittedName>
        <fullName evidence="4">Uncharacterized protein LOC114335276</fullName>
    </submittedName>
</protein>
<accession>A0A6P7G2Q7</accession>
<dbReference type="InterPro" id="IPR036728">
    <property type="entry name" value="PBP_GOBP_sf"/>
</dbReference>
<reference evidence="2" key="2">
    <citation type="submission" date="2025-05" db="UniProtKB">
        <authorList>
            <consortium name="EnsemblMetazoa"/>
        </authorList>
    </citation>
    <scope>IDENTIFICATION</scope>
</reference>
<keyword evidence="3" id="KW-1185">Reference proteome</keyword>
<dbReference type="InterPro" id="IPR006170">
    <property type="entry name" value="PBP/GOBP"/>
</dbReference>
<dbReference type="FunCoup" id="A0A6P7G2Q7">
    <property type="interactions" value="23"/>
</dbReference>
<evidence type="ECO:0000313" key="3">
    <source>
        <dbReference type="Proteomes" id="UP001652700"/>
    </source>
</evidence>
<reference evidence="4" key="1">
    <citation type="submission" date="2025-04" db="UniProtKB">
        <authorList>
            <consortium name="RefSeq"/>
        </authorList>
    </citation>
    <scope>IDENTIFICATION</scope>
    <source>
        <tissue evidence="4">Whole insect</tissue>
    </source>
</reference>
<dbReference type="AlphaFoldDB" id="A0A6P7G2Q7"/>
<feature type="signal peptide" evidence="1">
    <location>
        <begin position="1"/>
        <end position="19"/>
    </location>
</feature>
<name>A0A6P7G2Q7_DIAVI</name>
<evidence type="ECO:0000256" key="1">
    <source>
        <dbReference type="SAM" id="SignalP"/>
    </source>
</evidence>
<dbReference type="OrthoDB" id="6702328at2759"/>
<dbReference type="Proteomes" id="UP001652700">
    <property type="component" value="Unplaced"/>
</dbReference>
<dbReference type="Pfam" id="PF01395">
    <property type="entry name" value="PBP_GOBP"/>
    <property type="match status" value="1"/>
</dbReference>
<dbReference type="GO" id="GO:0005549">
    <property type="term" value="F:odorant binding"/>
    <property type="evidence" value="ECO:0007669"/>
    <property type="project" value="InterPro"/>
</dbReference>
<dbReference type="EnsemblMetazoa" id="XM_050662541.1">
    <property type="protein sequence ID" value="XP_050518498.1"/>
    <property type="gene ID" value="LOC126892804"/>
</dbReference>
<sequence>MTKLFLCIAVLCCVQYGFALLTPDKLGEHINGIRIPLQRNCKILTGTTQEQIEEVRKGNFDQGENMKNYAACIYLQSRLLNKNFDFDMVMMDYYMPPRKDLYLDLLKCNEKYRNTDLKFTDKVYNMVQCYYQRDPVNFVFF</sequence>
<dbReference type="RefSeq" id="XP_028141292.1">
    <property type="nucleotide sequence ID" value="XM_028285491.1"/>
</dbReference>
<gene>
    <name evidence="4" type="primary">LOC114335276</name>
</gene>
<dbReference type="Gene3D" id="1.10.238.20">
    <property type="entry name" value="Pheromone/general odorant binding protein domain"/>
    <property type="match status" value="1"/>
</dbReference>
<dbReference type="CDD" id="cd23992">
    <property type="entry name" value="PBP_GOBP"/>
    <property type="match status" value="1"/>
</dbReference>
<evidence type="ECO:0000313" key="4">
    <source>
        <dbReference type="RefSeq" id="XP_028141292.1"/>
    </source>
</evidence>
<proteinExistence type="predicted"/>
<dbReference type="InParanoid" id="A0A6P7G2Q7"/>